<organism evidence="2 3">
    <name type="scientific">Lithocarpus litseifolius</name>
    <dbReference type="NCBI Taxonomy" id="425828"/>
    <lineage>
        <taxon>Eukaryota</taxon>
        <taxon>Viridiplantae</taxon>
        <taxon>Streptophyta</taxon>
        <taxon>Embryophyta</taxon>
        <taxon>Tracheophyta</taxon>
        <taxon>Spermatophyta</taxon>
        <taxon>Magnoliopsida</taxon>
        <taxon>eudicotyledons</taxon>
        <taxon>Gunneridae</taxon>
        <taxon>Pentapetalae</taxon>
        <taxon>rosids</taxon>
        <taxon>fabids</taxon>
        <taxon>Fagales</taxon>
        <taxon>Fagaceae</taxon>
        <taxon>Lithocarpus</taxon>
    </lineage>
</organism>
<sequence>MIIMSWNCRGLGNRWAVRVLTDLVRKKGPTILFLMETKLSVSEMQPIKAELDFPSMLVVPSVRRSGGLVLLWKNEVVVDTQTYSPNHIDVHVSSPMQALWRLTGVYGHPKEGLKIETWRLLRHLRARAFLPWVYLGKWRHGDAFVEQRLDRAYASEEWRELYPQSKVFHTSAAYSDHEPILLNTEPTVTRHRCSKKIQRFEEKWVAHPECEDRVRFSWVQTQPIGSPMFRLFEKIKRCRMDLVRWSRHTFGNSRDHINAKQGELEELMFAGYGENLDRIHEVRKEINELMHHEEVFWSQRSRSIWLPARDKNTKFFHQRASQRQRKNIIEGLNDTSGRWCTDTGEIAGINVEYYKRLFAASNNLNMDDVLASVDRVVTEEMARTLVRPYTEEEVRTTLF</sequence>
<reference evidence="2 3" key="1">
    <citation type="submission" date="2024-01" db="EMBL/GenBank/DDBJ databases">
        <title>A telomere-to-telomere, gap-free genome of sweet tea (Lithocarpus litseifolius).</title>
        <authorList>
            <person name="Zhou J."/>
        </authorList>
    </citation>
    <scope>NUCLEOTIDE SEQUENCE [LARGE SCALE GENOMIC DNA]</scope>
    <source>
        <strain evidence="2">Zhou-2022a</strain>
        <tissue evidence="2">Leaf</tissue>
    </source>
</reference>
<dbReference type="EMBL" id="JAZDWU010000007">
    <property type="protein sequence ID" value="KAK9996993.1"/>
    <property type="molecule type" value="Genomic_DNA"/>
</dbReference>
<dbReference type="GO" id="GO:0003824">
    <property type="term" value="F:catalytic activity"/>
    <property type="evidence" value="ECO:0007669"/>
    <property type="project" value="InterPro"/>
</dbReference>
<comment type="caution">
    <text evidence="2">The sequence shown here is derived from an EMBL/GenBank/DDBJ whole genome shotgun (WGS) entry which is preliminary data.</text>
</comment>
<protein>
    <recommendedName>
        <fullName evidence="1">Endonuclease/exonuclease/phosphatase domain-containing protein</fullName>
    </recommendedName>
</protein>
<dbReference type="InterPro" id="IPR005135">
    <property type="entry name" value="Endo/exonuclease/phosphatase"/>
</dbReference>
<proteinExistence type="predicted"/>
<feature type="domain" description="Endonuclease/exonuclease/phosphatase" evidence="1">
    <location>
        <begin position="4"/>
        <end position="118"/>
    </location>
</feature>
<dbReference type="Gene3D" id="3.60.10.10">
    <property type="entry name" value="Endonuclease/exonuclease/phosphatase"/>
    <property type="match status" value="1"/>
</dbReference>
<dbReference type="InterPro" id="IPR036691">
    <property type="entry name" value="Endo/exonu/phosph_ase_sf"/>
</dbReference>
<name>A0AAW2CHP0_9ROSI</name>
<evidence type="ECO:0000313" key="2">
    <source>
        <dbReference type="EMBL" id="KAK9996993.1"/>
    </source>
</evidence>
<accession>A0AAW2CHP0</accession>
<evidence type="ECO:0000259" key="1">
    <source>
        <dbReference type="Pfam" id="PF03372"/>
    </source>
</evidence>
<dbReference type="Proteomes" id="UP001459277">
    <property type="component" value="Unassembled WGS sequence"/>
</dbReference>
<gene>
    <name evidence="2" type="ORF">SO802_021679</name>
</gene>
<evidence type="ECO:0000313" key="3">
    <source>
        <dbReference type="Proteomes" id="UP001459277"/>
    </source>
</evidence>
<dbReference type="SUPFAM" id="SSF56219">
    <property type="entry name" value="DNase I-like"/>
    <property type="match status" value="1"/>
</dbReference>
<dbReference type="Pfam" id="PF03372">
    <property type="entry name" value="Exo_endo_phos"/>
    <property type="match status" value="1"/>
</dbReference>
<keyword evidence="3" id="KW-1185">Reference proteome</keyword>
<dbReference type="AlphaFoldDB" id="A0AAW2CHP0"/>
<dbReference type="PANTHER" id="PTHR35218">
    <property type="entry name" value="RNASE H DOMAIN-CONTAINING PROTEIN"/>
    <property type="match status" value="1"/>
</dbReference>
<dbReference type="PANTHER" id="PTHR35218:SF9">
    <property type="entry name" value="ENDONUCLEASE_EXONUCLEASE_PHOSPHATASE DOMAIN-CONTAINING PROTEIN"/>
    <property type="match status" value="1"/>
</dbReference>